<dbReference type="Pfam" id="PF13896">
    <property type="entry name" value="Glyco_transf_49"/>
    <property type="match status" value="1"/>
</dbReference>
<dbReference type="eggNOG" id="KOG0054">
    <property type="taxonomic scope" value="Eukaryota"/>
</dbReference>
<keyword evidence="1" id="KW-0812">Transmembrane</keyword>
<dbReference type="AlphaFoldDB" id="B4HB21"/>
<sequence>MAEDIGSPMDRFCGSTFWNSTETWYTKNPDFTPCFEQTALVWMPCAFYWAFVVFDFYYLKASLDRNIPWNKLSVSKMLVNLGLLVITALDLIMALVKKGGDSELPLSVTSADSLMGTGSGGSLRRRTRRQNSHDSVASAASLKKKQEVEGKLIETEKSQTGGVDFAVYKHYIKSVGIFLSVATLVLNFVFQAFQIGSNLWLTKWANDENVGNDTGLRDMYLGVYGAFGFGQVLVFLFVDQISVSNARLVEQETTWVDLGKLRNCKDREHKSVNRLRGKFWVLQNFVRADHGRMSCSSNVTYTTHADYRYLDNLVPLLERWRSPLSLALYAPGTDWEPTIESILWLLQCDAGRDLVRGLTSFHIYFQVGHTPRVVLRAETILARKLDCGGRPPYEGTVGRRTYRSQKDLDYPVNTGRNIAREAALTHFVLASDIELYPTPGLVPKFFTMLGRHSDGFTAKHLPVPVPVPVVYVLRIFEVESNATMPSDKLQLQDMLWSSQAVPFHMNICPHCHKGPKLEEWINASVSDELNVSHKGIRMGRENRWEPIFIGSTTDPPYDERLSWEAMSDKMTQAYAMCALGYEFHILDNAFLVHKPGIKPGLDNPERHDLALRTESVIRSRFFREMRIIYGSRDGCLP</sequence>
<gene>
    <name evidence="2" type="primary">Dper\GL19727</name>
    <name evidence="2" type="ORF">Dper_GL19727</name>
</gene>
<dbReference type="PANTHER" id="PTHR47412">
    <property type="entry name" value="FI01434P-RELATED"/>
    <property type="match status" value="1"/>
</dbReference>
<dbReference type="PhylomeDB" id="B4HB21"/>
<accession>B4HB21</accession>
<protein>
    <submittedName>
        <fullName evidence="2">GL19727</fullName>
    </submittedName>
</protein>
<feature type="transmembrane region" description="Helical" evidence="1">
    <location>
        <begin position="221"/>
        <end position="238"/>
    </location>
</feature>
<dbReference type="eggNOG" id="KOG3765">
    <property type="taxonomic scope" value="Eukaryota"/>
</dbReference>
<dbReference type="EMBL" id="CH479247">
    <property type="protein sequence ID" value="EDW37824.1"/>
    <property type="molecule type" value="Genomic_DNA"/>
</dbReference>
<evidence type="ECO:0000256" key="1">
    <source>
        <dbReference type="SAM" id="Phobius"/>
    </source>
</evidence>
<feature type="transmembrane region" description="Helical" evidence="1">
    <location>
        <begin position="39"/>
        <end position="58"/>
    </location>
</feature>
<evidence type="ECO:0000313" key="3">
    <source>
        <dbReference type="Proteomes" id="UP000008744"/>
    </source>
</evidence>
<feature type="transmembrane region" description="Helical" evidence="1">
    <location>
        <begin position="78"/>
        <end position="96"/>
    </location>
</feature>
<dbReference type="Proteomes" id="UP000008744">
    <property type="component" value="Unassembled WGS sequence"/>
</dbReference>
<dbReference type="OMA" id="MGRENRW"/>
<keyword evidence="1" id="KW-1133">Transmembrane helix</keyword>
<dbReference type="OrthoDB" id="9974378at2759"/>
<feature type="transmembrane region" description="Helical" evidence="1">
    <location>
        <begin position="177"/>
        <end position="201"/>
    </location>
</feature>
<proteinExistence type="predicted"/>
<dbReference type="PANTHER" id="PTHR47412:SF1">
    <property type="entry name" value="FI01434P-RELATED"/>
    <property type="match status" value="1"/>
</dbReference>
<keyword evidence="1" id="KW-0472">Membrane</keyword>
<evidence type="ECO:0000313" key="2">
    <source>
        <dbReference type="EMBL" id="EDW37824.1"/>
    </source>
</evidence>
<reference evidence="2 3" key="1">
    <citation type="journal article" date="2007" name="Nature">
        <title>Evolution of genes and genomes on the Drosophila phylogeny.</title>
        <authorList>
            <consortium name="Drosophila 12 Genomes Consortium"/>
            <person name="Clark A.G."/>
            <person name="Eisen M.B."/>
            <person name="Smith D.R."/>
            <person name="Bergman C.M."/>
            <person name="Oliver B."/>
            <person name="Markow T.A."/>
            <person name="Kaufman T.C."/>
            <person name="Kellis M."/>
            <person name="Gelbart W."/>
            <person name="Iyer V.N."/>
            <person name="Pollard D.A."/>
            <person name="Sackton T.B."/>
            <person name="Larracuente A.M."/>
            <person name="Singh N.D."/>
            <person name="Abad J.P."/>
            <person name="Abt D.N."/>
            <person name="Adryan B."/>
            <person name="Aguade M."/>
            <person name="Akashi H."/>
            <person name="Anderson W.W."/>
            <person name="Aquadro C.F."/>
            <person name="Ardell D.H."/>
            <person name="Arguello R."/>
            <person name="Artieri C.G."/>
            <person name="Barbash D.A."/>
            <person name="Barker D."/>
            <person name="Barsanti P."/>
            <person name="Batterham P."/>
            <person name="Batzoglou S."/>
            <person name="Begun D."/>
            <person name="Bhutkar A."/>
            <person name="Blanco E."/>
            <person name="Bosak S.A."/>
            <person name="Bradley R.K."/>
            <person name="Brand A.D."/>
            <person name="Brent M.R."/>
            <person name="Brooks A.N."/>
            <person name="Brown R.H."/>
            <person name="Butlin R.K."/>
            <person name="Caggese C."/>
            <person name="Calvi B.R."/>
            <person name="Bernardo de Carvalho A."/>
            <person name="Caspi A."/>
            <person name="Castrezana S."/>
            <person name="Celniker S.E."/>
            <person name="Chang J.L."/>
            <person name="Chapple C."/>
            <person name="Chatterji S."/>
            <person name="Chinwalla A."/>
            <person name="Civetta A."/>
            <person name="Clifton S.W."/>
            <person name="Comeron J.M."/>
            <person name="Costello J.C."/>
            <person name="Coyne J.A."/>
            <person name="Daub J."/>
            <person name="David R.G."/>
            <person name="Delcher A.L."/>
            <person name="Delehaunty K."/>
            <person name="Do C.B."/>
            <person name="Ebling H."/>
            <person name="Edwards K."/>
            <person name="Eickbush T."/>
            <person name="Evans J.D."/>
            <person name="Filipski A."/>
            <person name="Findeiss S."/>
            <person name="Freyhult E."/>
            <person name="Fulton L."/>
            <person name="Fulton R."/>
            <person name="Garcia A.C."/>
            <person name="Gardiner A."/>
            <person name="Garfield D.A."/>
            <person name="Garvin B.E."/>
            <person name="Gibson G."/>
            <person name="Gilbert D."/>
            <person name="Gnerre S."/>
            <person name="Godfrey J."/>
            <person name="Good R."/>
            <person name="Gotea V."/>
            <person name="Gravely B."/>
            <person name="Greenberg A.J."/>
            <person name="Griffiths-Jones S."/>
            <person name="Gross S."/>
            <person name="Guigo R."/>
            <person name="Gustafson E.A."/>
            <person name="Haerty W."/>
            <person name="Hahn M.W."/>
            <person name="Halligan D.L."/>
            <person name="Halpern A.L."/>
            <person name="Halter G.M."/>
            <person name="Han M.V."/>
            <person name="Heger A."/>
            <person name="Hillier L."/>
            <person name="Hinrichs A.S."/>
            <person name="Holmes I."/>
            <person name="Hoskins R.A."/>
            <person name="Hubisz M.J."/>
            <person name="Hultmark D."/>
            <person name="Huntley M.A."/>
            <person name="Jaffe D.B."/>
            <person name="Jagadeeshan S."/>
            <person name="Jeck W.R."/>
            <person name="Johnson J."/>
            <person name="Jones C.D."/>
            <person name="Jordan W.C."/>
            <person name="Karpen G.H."/>
            <person name="Kataoka E."/>
            <person name="Keightley P.D."/>
            <person name="Kheradpour P."/>
            <person name="Kirkness E.F."/>
            <person name="Koerich L.B."/>
            <person name="Kristiansen K."/>
            <person name="Kudrna D."/>
            <person name="Kulathinal R.J."/>
            <person name="Kumar S."/>
            <person name="Kwok R."/>
            <person name="Lander E."/>
            <person name="Langley C.H."/>
            <person name="Lapoint R."/>
            <person name="Lazzaro B.P."/>
            <person name="Lee S.J."/>
            <person name="Levesque L."/>
            <person name="Li R."/>
            <person name="Lin C.F."/>
            <person name="Lin M.F."/>
            <person name="Lindblad-Toh K."/>
            <person name="Llopart A."/>
            <person name="Long M."/>
            <person name="Low L."/>
            <person name="Lozovsky E."/>
            <person name="Lu J."/>
            <person name="Luo M."/>
            <person name="Machado C.A."/>
            <person name="Makalowski W."/>
            <person name="Marzo M."/>
            <person name="Matsuda M."/>
            <person name="Matzkin L."/>
            <person name="McAllister B."/>
            <person name="McBride C.S."/>
            <person name="McKernan B."/>
            <person name="McKernan K."/>
            <person name="Mendez-Lago M."/>
            <person name="Minx P."/>
            <person name="Mollenhauer M.U."/>
            <person name="Montooth K."/>
            <person name="Mount S.M."/>
            <person name="Mu X."/>
            <person name="Myers E."/>
            <person name="Negre B."/>
            <person name="Newfeld S."/>
            <person name="Nielsen R."/>
            <person name="Noor M.A."/>
            <person name="O'Grady P."/>
            <person name="Pachter L."/>
            <person name="Papaceit M."/>
            <person name="Parisi M.J."/>
            <person name="Parisi M."/>
            <person name="Parts L."/>
            <person name="Pedersen J.S."/>
            <person name="Pesole G."/>
            <person name="Phillippy A.M."/>
            <person name="Ponting C.P."/>
            <person name="Pop M."/>
            <person name="Porcelli D."/>
            <person name="Powell J.R."/>
            <person name="Prohaska S."/>
            <person name="Pruitt K."/>
            <person name="Puig M."/>
            <person name="Quesneville H."/>
            <person name="Ram K.R."/>
            <person name="Rand D."/>
            <person name="Rasmussen M.D."/>
            <person name="Reed L.K."/>
            <person name="Reenan R."/>
            <person name="Reily A."/>
            <person name="Remington K.A."/>
            <person name="Rieger T.T."/>
            <person name="Ritchie M.G."/>
            <person name="Robin C."/>
            <person name="Rogers Y.H."/>
            <person name="Rohde C."/>
            <person name="Rozas J."/>
            <person name="Rubenfield M.J."/>
            <person name="Ruiz A."/>
            <person name="Russo S."/>
            <person name="Salzberg S.L."/>
            <person name="Sanchez-Gracia A."/>
            <person name="Saranga D.J."/>
            <person name="Sato H."/>
            <person name="Schaeffer S.W."/>
            <person name="Schatz M.C."/>
            <person name="Schlenke T."/>
            <person name="Schwartz R."/>
            <person name="Segarra C."/>
            <person name="Singh R.S."/>
            <person name="Sirot L."/>
            <person name="Sirota M."/>
            <person name="Sisneros N.B."/>
            <person name="Smith C.D."/>
            <person name="Smith T.F."/>
            <person name="Spieth J."/>
            <person name="Stage D.E."/>
            <person name="Stark A."/>
            <person name="Stephan W."/>
            <person name="Strausberg R.L."/>
            <person name="Strempel S."/>
            <person name="Sturgill D."/>
            <person name="Sutton G."/>
            <person name="Sutton G.G."/>
            <person name="Tao W."/>
            <person name="Teichmann S."/>
            <person name="Tobari Y.N."/>
            <person name="Tomimura Y."/>
            <person name="Tsolas J.M."/>
            <person name="Valente V.L."/>
            <person name="Venter E."/>
            <person name="Venter J.C."/>
            <person name="Vicario S."/>
            <person name="Vieira F.G."/>
            <person name="Vilella A.J."/>
            <person name="Villasante A."/>
            <person name="Walenz B."/>
            <person name="Wang J."/>
            <person name="Wasserman M."/>
            <person name="Watts T."/>
            <person name="Wilson D."/>
            <person name="Wilson R.K."/>
            <person name="Wing R.A."/>
            <person name="Wolfner M.F."/>
            <person name="Wong A."/>
            <person name="Wong G.K."/>
            <person name="Wu C.I."/>
            <person name="Wu G."/>
            <person name="Yamamoto D."/>
            <person name="Yang H.P."/>
            <person name="Yang S.P."/>
            <person name="Yorke J.A."/>
            <person name="Yoshida K."/>
            <person name="Zdobnov E."/>
            <person name="Zhang P."/>
            <person name="Zhang Y."/>
            <person name="Zimin A.V."/>
            <person name="Baldwin J."/>
            <person name="Abdouelleil A."/>
            <person name="Abdulkadir J."/>
            <person name="Abebe A."/>
            <person name="Abera B."/>
            <person name="Abreu J."/>
            <person name="Acer S.C."/>
            <person name="Aftuck L."/>
            <person name="Alexander A."/>
            <person name="An P."/>
            <person name="Anderson E."/>
            <person name="Anderson S."/>
            <person name="Arachi H."/>
            <person name="Azer M."/>
            <person name="Bachantsang P."/>
            <person name="Barry A."/>
            <person name="Bayul T."/>
            <person name="Berlin A."/>
            <person name="Bessette D."/>
            <person name="Bloom T."/>
            <person name="Blye J."/>
            <person name="Boguslavskiy L."/>
            <person name="Bonnet C."/>
            <person name="Boukhgalter B."/>
            <person name="Bourzgui I."/>
            <person name="Brown A."/>
            <person name="Cahill P."/>
            <person name="Channer S."/>
            <person name="Cheshatsang Y."/>
            <person name="Chuda L."/>
            <person name="Citroen M."/>
            <person name="Collymore A."/>
            <person name="Cooke P."/>
            <person name="Costello M."/>
            <person name="D'Aco K."/>
            <person name="Daza R."/>
            <person name="De Haan G."/>
            <person name="DeGray S."/>
            <person name="DeMaso C."/>
            <person name="Dhargay N."/>
            <person name="Dooley K."/>
            <person name="Dooley E."/>
            <person name="Doricent M."/>
            <person name="Dorje P."/>
            <person name="Dorjee K."/>
            <person name="Dupes A."/>
            <person name="Elong R."/>
            <person name="Falk J."/>
            <person name="Farina A."/>
            <person name="Faro S."/>
            <person name="Ferguson D."/>
            <person name="Fisher S."/>
            <person name="Foley C.D."/>
            <person name="Franke A."/>
            <person name="Friedrich D."/>
            <person name="Gadbois L."/>
            <person name="Gearin G."/>
            <person name="Gearin C.R."/>
            <person name="Giannoukos G."/>
            <person name="Goode T."/>
            <person name="Graham J."/>
            <person name="Grandbois E."/>
            <person name="Grewal S."/>
            <person name="Gyaltsen K."/>
            <person name="Hafez N."/>
            <person name="Hagos B."/>
            <person name="Hall J."/>
            <person name="Henson C."/>
            <person name="Hollinger A."/>
            <person name="Honan T."/>
            <person name="Huard M.D."/>
            <person name="Hughes L."/>
            <person name="Hurhula B."/>
            <person name="Husby M.E."/>
            <person name="Kamat A."/>
            <person name="Kanga B."/>
            <person name="Kashin S."/>
            <person name="Khazanovich D."/>
            <person name="Kisner P."/>
            <person name="Lance K."/>
            <person name="Lara M."/>
            <person name="Lee W."/>
            <person name="Lennon N."/>
            <person name="Letendre F."/>
            <person name="LeVine R."/>
            <person name="Lipovsky A."/>
            <person name="Liu X."/>
            <person name="Liu J."/>
            <person name="Liu S."/>
            <person name="Lokyitsang T."/>
            <person name="Lokyitsang Y."/>
            <person name="Lubonja R."/>
            <person name="Lui A."/>
            <person name="MacDonald P."/>
            <person name="Magnisalis V."/>
            <person name="Maru K."/>
            <person name="Matthews C."/>
            <person name="McCusker W."/>
            <person name="McDonough S."/>
            <person name="Mehta T."/>
            <person name="Meldrim J."/>
            <person name="Meneus L."/>
            <person name="Mihai O."/>
            <person name="Mihalev A."/>
            <person name="Mihova T."/>
            <person name="Mittelman R."/>
            <person name="Mlenga V."/>
            <person name="Montmayeur A."/>
            <person name="Mulrain L."/>
            <person name="Navidi A."/>
            <person name="Naylor J."/>
            <person name="Negash T."/>
            <person name="Nguyen T."/>
            <person name="Nguyen N."/>
            <person name="Nicol R."/>
            <person name="Norbu C."/>
            <person name="Norbu N."/>
            <person name="Novod N."/>
            <person name="O'Neill B."/>
            <person name="Osman S."/>
            <person name="Markiewicz E."/>
            <person name="Oyono O.L."/>
            <person name="Patti C."/>
            <person name="Phunkhang P."/>
            <person name="Pierre F."/>
            <person name="Priest M."/>
            <person name="Raghuraman S."/>
            <person name="Rege F."/>
            <person name="Reyes R."/>
            <person name="Rise C."/>
            <person name="Rogov P."/>
            <person name="Ross K."/>
            <person name="Ryan E."/>
            <person name="Settipalli S."/>
            <person name="Shea T."/>
            <person name="Sherpa N."/>
            <person name="Shi L."/>
            <person name="Shih D."/>
            <person name="Sparrow T."/>
            <person name="Spaulding J."/>
            <person name="Stalker J."/>
            <person name="Stange-Thomann N."/>
            <person name="Stavropoulos S."/>
            <person name="Stone C."/>
            <person name="Strader C."/>
            <person name="Tesfaye S."/>
            <person name="Thomson T."/>
            <person name="Thoulutsang Y."/>
            <person name="Thoulutsang D."/>
            <person name="Topham K."/>
            <person name="Topping I."/>
            <person name="Tsamla T."/>
            <person name="Vassiliev H."/>
            <person name="Vo A."/>
            <person name="Wangchuk T."/>
            <person name="Wangdi T."/>
            <person name="Weiand M."/>
            <person name="Wilkinson J."/>
            <person name="Wilson A."/>
            <person name="Yadav S."/>
            <person name="Young G."/>
            <person name="Yu Q."/>
            <person name="Zembek L."/>
            <person name="Zhong D."/>
            <person name="Zimmer A."/>
            <person name="Zwirko Z."/>
            <person name="Jaffe D.B."/>
            <person name="Alvarez P."/>
            <person name="Brockman W."/>
            <person name="Butler J."/>
            <person name="Chin C."/>
            <person name="Gnerre S."/>
            <person name="Grabherr M."/>
            <person name="Kleber M."/>
            <person name="Mauceli E."/>
            <person name="MacCallum I."/>
        </authorList>
    </citation>
    <scope>NUCLEOTIDE SEQUENCE [LARGE SCALE GENOMIC DNA]</scope>
    <source>
        <strain evidence="3">MSH-3 / Tucson 14011-0111.49</strain>
    </source>
</reference>
<name>B4HB21_DROPE</name>
<dbReference type="HOGENOM" id="CLU_429773_0_0_1"/>
<organism evidence="3">
    <name type="scientific">Drosophila persimilis</name>
    <name type="common">Fruit fly</name>
    <dbReference type="NCBI Taxonomy" id="7234"/>
    <lineage>
        <taxon>Eukaryota</taxon>
        <taxon>Metazoa</taxon>
        <taxon>Ecdysozoa</taxon>
        <taxon>Arthropoda</taxon>
        <taxon>Hexapoda</taxon>
        <taxon>Insecta</taxon>
        <taxon>Pterygota</taxon>
        <taxon>Neoptera</taxon>
        <taxon>Endopterygota</taxon>
        <taxon>Diptera</taxon>
        <taxon>Brachycera</taxon>
        <taxon>Muscomorpha</taxon>
        <taxon>Ephydroidea</taxon>
        <taxon>Drosophilidae</taxon>
        <taxon>Drosophila</taxon>
        <taxon>Sophophora</taxon>
    </lineage>
</organism>
<keyword evidence="3" id="KW-1185">Reference proteome</keyword>